<keyword evidence="2" id="KW-1185">Reference proteome</keyword>
<evidence type="ECO:0000313" key="1">
    <source>
        <dbReference type="EMBL" id="SFA71643.1"/>
    </source>
</evidence>
<organism evidence="1 2">
    <name type="scientific">Clostridium frigidicarnis</name>
    <dbReference type="NCBI Taxonomy" id="84698"/>
    <lineage>
        <taxon>Bacteria</taxon>
        <taxon>Bacillati</taxon>
        <taxon>Bacillota</taxon>
        <taxon>Clostridia</taxon>
        <taxon>Eubacteriales</taxon>
        <taxon>Clostridiaceae</taxon>
        <taxon>Clostridium</taxon>
    </lineage>
</organism>
<evidence type="ECO:0000313" key="2">
    <source>
        <dbReference type="Proteomes" id="UP000198619"/>
    </source>
</evidence>
<gene>
    <name evidence="1" type="ORF">SAMN04488528_1001174</name>
</gene>
<dbReference type="EMBL" id="FOKI01000001">
    <property type="protein sequence ID" value="SFA71643.1"/>
    <property type="molecule type" value="Genomic_DNA"/>
</dbReference>
<reference evidence="1 2" key="1">
    <citation type="submission" date="2016-10" db="EMBL/GenBank/DDBJ databases">
        <authorList>
            <person name="de Groot N.N."/>
        </authorList>
    </citation>
    <scope>NUCLEOTIDE SEQUENCE [LARGE SCALE GENOMIC DNA]</scope>
    <source>
        <strain evidence="1 2">DSM 12271</strain>
    </source>
</reference>
<protein>
    <submittedName>
        <fullName evidence="1">Uncharacterized protein</fullName>
    </submittedName>
</protein>
<dbReference type="AlphaFoldDB" id="A0A1I0V6C9"/>
<proteinExistence type="predicted"/>
<dbReference type="STRING" id="84698.SAMN04488528_1001174"/>
<name>A0A1I0V6C9_9CLOT</name>
<sequence length="57" mass="6634">MEELLNQILSKLDKIERNQNTMKYDINELKGKINAVYDQTADLTEFRTSTASKLDKI</sequence>
<dbReference type="RefSeq" id="WP_177199273.1">
    <property type="nucleotide sequence ID" value="NZ_FOKI01000001.1"/>
</dbReference>
<accession>A0A1I0V6C9</accession>
<dbReference type="Proteomes" id="UP000198619">
    <property type="component" value="Unassembled WGS sequence"/>
</dbReference>